<dbReference type="EMBL" id="MFUJ01000024">
    <property type="protein sequence ID" value="OGI79146.1"/>
    <property type="molecule type" value="Genomic_DNA"/>
</dbReference>
<proteinExistence type="predicted"/>
<reference evidence="3 4" key="1">
    <citation type="journal article" date="2016" name="Nat. Commun.">
        <title>Thousands of microbial genomes shed light on interconnected biogeochemical processes in an aquifer system.</title>
        <authorList>
            <person name="Anantharaman K."/>
            <person name="Brown C.T."/>
            <person name="Hug L.A."/>
            <person name="Sharon I."/>
            <person name="Castelle C.J."/>
            <person name="Probst A.J."/>
            <person name="Thomas B.C."/>
            <person name="Singh A."/>
            <person name="Wilkins M.J."/>
            <person name="Karaoz U."/>
            <person name="Brodie E.L."/>
            <person name="Williams K.H."/>
            <person name="Hubbard S.S."/>
            <person name="Banfield J.F."/>
        </authorList>
    </citation>
    <scope>NUCLEOTIDE SEQUENCE [LARGE SCALE GENOMIC DNA]</scope>
</reference>
<comment type="caution">
    <text evidence="3">The sequence shown here is derived from an EMBL/GenBank/DDBJ whole genome shotgun (WGS) entry which is preliminary data.</text>
</comment>
<dbReference type="Gene3D" id="1.10.260.40">
    <property type="entry name" value="lambda repressor-like DNA-binding domains"/>
    <property type="match status" value="1"/>
</dbReference>
<protein>
    <recommendedName>
        <fullName evidence="2">HTH cro/C1-type domain-containing protein</fullName>
    </recommendedName>
</protein>
<organism evidence="3 4">
    <name type="scientific">Candidatus Nomurabacteria bacterium RIFCSPHIGHO2_12_FULL_37_29</name>
    <dbReference type="NCBI Taxonomy" id="1801759"/>
    <lineage>
        <taxon>Bacteria</taxon>
        <taxon>Candidatus Nomuraibacteriota</taxon>
    </lineage>
</organism>
<dbReference type="GO" id="GO:0003677">
    <property type="term" value="F:DNA binding"/>
    <property type="evidence" value="ECO:0007669"/>
    <property type="project" value="InterPro"/>
</dbReference>
<evidence type="ECO:0000256" key="1">
    <source>
        <dbReference type="SAM" id="MobiDB-lite"/>
    </source>
</evidence>
<dbReference type="AlphaFoldDB" id="A0A1F6WBL1"/>
<dbReference type="PROSITE" id="PS50943">
    <property type="entry name" value="HTH_CROC1"/>
    <property type="match status" value="1"/>
</dbReference>
<feature type="domain" description="HTH cro/C1-type" evidence="2">
    <location>
        <begin position="24"/>
        <end position="81"/>
    </location>
</feature>
<evidence type="ECO:0000259" key="2">
    <source>
        <dbReference type="PROSITE" id="PS50943"/>
    </source>
</evidence>
<feature type="region of interest" description="Disordered" evidence="1">
    <location>
        <begin position="92"/>
        <end position="127"/>
    </location>
</feature>
<sequence length="127" mass="14499">MNEFAPKVKVREELNSTLSFEELLIRSRNLANKSRPEVAEFLGVGIKTLGQWEAHGGSIVFPKKELLPRIAAIYQIDLTELTNAFNTSKIKRGILNDTRKNKQKTRKRSEDDFGLPDSSNIKRGHQY</sequence>
<dbReference type="InterPro" id="IPR001387">
    <property type="entry name" value="Cro/C1-type_HTH"/>
</dbReference>
<dbReference type="CDD" id="cd00093">
    <property type="entry name" value="HTH_XRE"/>
    <property type="match status" value="1"/>
</dbReference>
<evidence type="ECO:0000313" key="4">
    <source>
        <dbReference type="Proteomes" id="UP000177052"/>
    </source>
</evidence>
<dbReference type="Proteomes" id="UP000177052">
    <property type="component" value="Unassembled WGS sequence"/>
</dbReference>
<accession>A0A1F6WBL1</accession>
<gene>
    <name evidence="3" type="ORF">A3F19_01350</name>
</gene>
<evidence type="ECO:0000313" key="3">
    <source>
        <dbReference type="EMBL" id="OGI79146.1"/>
    </source>
</evidence>
<dbReference type="InterPro" id="IPR010982">
    <property type="entry name" value="Lambda_DNA-bd_dom_sf"/>
</dbReference>
<name>A0A1F6WBL1_9BACT</name>
<dbReference type="SUPFAM" id="SSF47413">
    <property type="entry name" value="lambda repressor-like DNA-binding domains"/>
    <property type="match status" value="1"/>
</dbReference>